<reference evidence="2" key="2">
    <citation type="submission" date="2023-02" db="EMBL/GenBank/DDBJ databases">
        <authorList>
            <person name="Sun Q."/>
            <person name="Mori K."/>
        </authorList>
    </citation>
    <scope>NUCLEOTIDE SEQUENCE</scope>
    <source>
        <strain evidence="2">NBRC 112290</strain>
    </source>
</reference>
<evidence type="ECO:0000256" key="1">
    <source>
        <dbReference type="SAM" id="MobiDB-lite"/>
    </source>
</evidence>
<dbReference type="Proteomes" id="UP001157161">
    <property type="component" value="Unassembled WGS sequence"/>
</dbReference>
<reference evidence="2" key="1">
    <citation type="journal article" date="2014" name="Int. J. Syst. Evol. Microbiol.">
        <title>Complete genome sequence of Corynebacterium casei LMG S-19264T (=DSM 44701T), isolated from a smear-ripened cheese.</title>
        <authorList>
            <consortium name="US DOE Joint Genome Institute (JGI-PGF)"/>
            <person name="Walter F."/>
            <person name="Albersmeier A."/>
            <person name="Kalinowski J."/>
            <person name="Ruckert C."/>
        </authorList>
    </citation>
    <scope>NUCLEOTIDE SEQUENCE</scope>
    <source>
        <strain evidence="2">NBRC 112290</strain>
    </source>
</reference>
<name>A0AA37UQ97_9MICO</name>
<sequence>MVTVPLIGTGAAVAMAVGASARAVIEASVRPAPRMRRFIRSLSGGAAARADAPPGFRRAVSGTQCWFRPTRPPAGADAVVAPGTVSALRVTGALPVRYLRGRPSVSPSTSALAPGTQTTAGPDAMRPTPRSWCSVPGSRPAERCSERVAQMAVMFEACGPLGPCVTSKETRWFSSSER</sequence>
<proteinExistence type="predicted"/>
<feature type="compositionally biased region" description="Polar residues" evidence="1">
    <location>
        <begin position="105"/>
        <end position="120"/>
    </location>
</feature>
<feature type="region of interest" description="Disordered" evidence="1">
    <location>
        <begin position="103"/>
        <end position="138"/>
    </location>
</feature>
<evidence type="ECO:0000313" key="3">
    <source>
        <dbReference type="Proteomes" id="UP001157161"/>
    </source>
</evidence>
<protein>
    <submittedName>
        <fullName evidence="2">Uncharacterized protein</fullName>
    </submittedName>
</protein>
<dbReference type="AlphaFoldDB" id="A0AA37UQ97"/>
<comment type="caution">
    <text evidence="2">The sequence shown here is derived from an EMBL/GenBank/DDBJ whole genome shotgun (WGS) entry which is preliminary data.</text>
</comment>
<evidence type="ECO:0000313" key="2">
    <source>
        <dbReference type="EMBL" id="GMA31076.1"/>
    </source>
</evidence>
<accession>A0AA37UQ97</accession>
<organism evidence="2 3">
    <name type="scientific">Litorihabitans aurantiacus</name>
    <dbReference type="NCBI Taxonomy" id="1930061"/>
    <lineage>
        <taxon>Bacteria</taxon>
        <taxon>Bacillati</taxon>
        <taxon>Actinomycetota</taxon>
        <taxon>Actinomycetes</taxon>
        <taxon>Micrococcales</taxon>
        <taxon>Beutenbergiaceae</taxon>
        <taxon>Litorihabitans</taxon>
    </lineage>
</organism>
<dbReference type="EMBL" id="BSUM01000001">
    <property type="protein sequence ID" value="GMA31076.1"/>
    <property type="molecule type" value="Genomic_DNA"/>
</dbReference>
<gene>
    <name evidence="2" type="ORF">GCM10025875_10680</name>
</gene>
<keyword evidence="3" id="KW-1185">Reference proteome</keyword>